<dbReference type="PANTHER" id="PTHR37329">
    <property type="entry name" value="KINETOCHORE PROTEIN SOS7"/>
    <property type="match status" value="1"/>
</dbReference>
<feature type="coiled-coil region" evidence="1">
    <location>
        <begin position="101"/>
        <end position="135"/>
    </location>
</feature>
<organism evidence="3 4">
    <name type="scientific">Tuber borchii</name>
    <name type="common">White truffle</name>
    <dbReference type="NCBI Taxonomy" id="42251"/>
    <lineage>
        <taxon>Eukaryota</taxon>
        <taxon>Fungi</taxon>
        <taxon>Dikarya</taxon>
        <taxon>Ascomycota</taxon>
        <taxon>Pezizomycotina</taxon>
        <taxon>Pezizomycetes</taxon>
        <taxon>Pezizales</taxon>
        <taxon>Tuberaceae</taxon>
        <taxon>Tuber</taxon>
    </lineage>
</organism>
<proteinExistence type="predicted"/>
<evidence type="ECO:0000313" key="4">
    <source>
        <dbReference type="Proteomes" id="UP000244722"/>
    </source>
</evidence>
<reference evidence="3 4" key="1">
    <citation type="submission" date="2017-04" db="EMBL/GenBank/DDBJ databases">
        <title>Draft genome sequence of Tuber borchii Vittad., a whitish edible truffle.</title>
        <authorList>
            <consortium name="DOE Joint Genome Institute"/>
            <person name="Murat C."/>
            <person name="Kuo A."/>
            <person name="Barry K.W."/>
            <person name="Clum A."/>
            <person name="Dockter R.B."/>
            <person name="Fauchery L."/>
            <person name="Iotti M."/>
            <person name="Kohler A."/>
            <person name="Labutti K."/>
            <person name="Lindquist E.A."/>
            <person name="Lipzen A."/>
            <person name="Ohm R.A."/>
            <person name="Wang M."/>
            <person name="Grigoriev I.V."/>
            <person name="Zambonelli A."/>
            <person name="Martin F.M."/>
        </authorList>
    </citation>
    <scope>NUCLEOTIDE SEQUENCE [LARGE SCALE GENOMIC DNA]</scope>
    <source>
        <strain evidence="3 4">Tbo3840</strain>
    </source>
</reference>
<evidence type="ECO:0000313" key="3">
    <source>
        <dbReference type="EMBL" id="PUU76816.1"/>
    </source>
</evidence>
<dbReference type="GO" id="GO:0034501">
    <property type="term" value="P:protein localization to kinetochore"/>
    <property type="evidence" value="ECO:0007669"/>
    <property type="project" value="InterPro"/>
</dbReference>
<keyword evidence="1" id="KW-0175">Coiled coil</keyword>
<name>A0A2T6ZMZ0_TUBBO</name>
<dbReference type="AlphaFoldDB" id="A0A2T6ZMZ0"/>
<sequence>MTTPVNPLLTTLLSIHTHDLRILYLSESITAAFPPDATRSSDVSDSLSTATPTPAALQADLSHYKELFSKLRFSYLEQVTKEKFLRAITEDAPLVVEAGENEELEAKLVIAKGELRRSKREVEGILAELEGLSRRLADDHKTVLDYISEATTLPPQTAEMEVEIANLEKEQNPITSPSSSSLPKLPLSDTLTLLSAGEAELARLQKELAEADLALPKKRARLEALESEIGPMEMDKEGLERFASEAVRMRDSARAEGRVDRESMGRWYKAVFEGLEGVLVGR</sequence>
<dbReference type="STRING" id="42251.A0A2T6ZMZ0"/>
<dbReference type="EMBL" id="NESQ01000173">
    <property type="protein sequence ID" value="PUU76816.1"/>
    <property type="molecule type" value="Genomic_DNA"/>
</dbReference>
<accession>A0A2T6ZMZ0</accession>
<evidence type="ECO:0000256" key="1">
    <source>
        <dbReference type="SAM" id="Coils"/>
    </source>
</evidence>
<feature type="domain" description="Kinetochore protein Sos7 coiled-coil" evidence="2">
    <location>
        <begin position="66"/>
        <end position="140"/>
    </location>
</feature>
<dbReference type="OrthoDB" id="18959at2759"/>
<dbReference type="InterPro" id="IPR048781">
    <property type="entry name" value="Sos7_CC"/>
</dbReference>
<feature type="coiled-coil region" evidence="1">
    <location>
        <begin position="194"/>
        <end position="228"/>
    </location>
</feature>
<keyword evidence="4" id="KW-1185">Reference proteome</keyword>
<comment type="caution">
    <text evidence="3">The sequence shown here is derived from an EMBL/GenBank/DDBJ whole genome shotgun (WGS) entry which is preliminary data.</text>
</comment>
<dbReference type="GO" id="GO:0000776">
    <property type="term" value="C:kinetochore"/>
    <property type="evidence" value="ECO:0007669"/>
    <property type="project" value="InterPro"/>
</dbReference>
<dbReference type="InterPro" id="IPR037475">
    <property type="entry name" value="Sos7"/>
</dbReference>
<dbReference type="PANTHER" id="PTHR37329:SF1">
    <property type="entry name" value="KINETOCHORE PROTEIN SOS7"/>
    <property type="match status" value="1"/>
</dbReference>
<dbReference type="Pfam" id="PF20882">
    <property type="entry name" value="Sos7"/>
    <property type="match status" value="1"/>
</dbReference>
<protein>
    <recommendedName>
        <fullName evidence="2">Kinetochore protein Sos7 coiled-coil domain-containing protein</fullName>
    </recommendedName>
</protein>
<gene>
    <name evidence="3" type="ORF">B9Z19DRAFT_1087515</name>
</gene>
<dbReference type="Proteomes" id="UP000244722">
    <property type="component" value="Unassembled WGS sequence"/>
</dbReference>
<dbReference type="GO" id="GO:0051315">
    <property type="term" value="P:attachment of mitotic spindle microtubules to kinetochore"/>
    <property type="evidence" value="ECO:0007669"/>
    <property type="project" value="TreeGrafter"/>
</dbReference>
<evidence type="ECO:0000259" key="2">
    <source>
        <dbReference type="Pfam" id="PF20882"/>
    </source>
</evidence>